<gene>
    <name evidence="8" type="primary">rplX</name>
    <name evidence="11" type="ORF">SAMN05421693_102173</name>
</gene>
<dbReference type="InterPro" id="IPR003256">
    <property type="entry name" value="Ribosomal_uL24"/>
</dbReference>
<evidence type="ECO:0000313" key="11">
    <source>
        <dbReference type="EMBL" id="SEP64219.1"/>
    </source>
</evidence>
<dbReference type="STRING" id="867345.SAMN05421693_102173"/>
<sequence length="106" mass="11844">MRRIRQGDDVQVIAGKDKGRRGTVLKVLENDRVLVQNINMVKKHQKPNPYAGVSGGIIDKEMPLHISNVMLYNPASGKGDRVGFRTLEDGRKVRVYKSNNEVVDAS</sequence>
<evidence type="ECO:0000313" key="12">
    <source>
        <dbReference type="Proteomes" id="UP000199496"/>
    </source>
</evidence>
<accession>A0A1H8ZI60</accession>
<dbReference type="InterPro" id="IPR008991">
    <property type="entry name" value="Translation_prot_SH3-like_sf"/>
</dbReference>
<evidence type="ECO:0000256" key="5">
    <source>
        <dbReference type="ARBA" id="ARBA00023274"/>
    </source>
</evidence>
<evidence type="ECO:0000256" key="3">
    <source>
        <dbReference type="ARBA" id="ARBA00022884"/>
    </source>
</evidence>
<dbReference type="Pfam" id="PF00467">
    <property type="entry name" value="KOW"/>
    <property type="match status" value="1"/>
</dbReference>
<organism evidence="11 12">
    <name type="scientific">Ectothiorhodospira magna</name>
    <dbReference type="NCBI Taxonomy" id="867345"/>
    <lineage>
        <taxon>Bacteria</taxon>
        <taxon>Pseudomonadati</taxon>
        <taxon>Pseudomonadota</taxon>
        <taxon>Gammaproteobacteria</taxon>
        <taxon>Chromatiales</taxon>
        <taxon>Ectothiorhodospiraceae</taxon>
        <taxon>Ectothiorhodospira</taxon>
    </lineage>
</organism>
<dbReference type="HAMAP" id="MF_01326_B">
    <property type="entry name" value="Ribosomal_uL24_B"/>
    <property type="match status" value="1"/>
</dbReference>
<dbReference type="RefSeq" id="WP_090203019.1">
    <property type="nucleotide sequence ID" value="NZ_FOFO01000002.1"/>
</dbReference>
<dbReference type="InterPro" id="IPR057264">
    <property type="entry name" value="Ribosomal_uL24_C"/>
</dbReference>
<keyword evidence="3 8" id="KW-0694">RNA-binding</keyword>
<comment type="subunit">
    <text evidence="8">Part of the 50S ribosomal subunit.</text>
</comment>
<dbReference type="NCBIfam" id="TIGR01079">
    <property type="entry name" value="rplX_bact"/>
    <property type="match status" value="1"/>
</dbReference>
<evidence type="ECO:0000256" key="2">
    <source>
        <dbReference type="ARBA" id="ARBA00022730"/>
    </source>
</evidence>
<keyword evidence="5 8" id="KW-0687">Ribonucleoprotein</keyword>
<dbReference type="InterPro" id="IPR005825">
    <property type="entry name" value="Ribosomal_uL24_CS"/>
</dbReference>
<proteinExistence type="inferred from homology"/>
<feature type="domain" description="KOW" evidence="10">
    <location>
        <begin position="3"/>
        <end position="30"/>
    </location>
</feature>
<dbReference type="OrthoDB" id="9807419at2"/>
<evidence type="ECO:0000256" key="9">
    <source>
        <dbReference type="RuleBase" id="RU003477"/>
    </source>
</evidence>
<keyword evidence="4 8" id="KW-0689">Ribosomal protein</keyword>
<comment type="function">
    <text evidence="7 8">One of the proteins that surrounds the polypeptide exit tunnel on the outside of the subunit.</text>
</comment>
<name>A0A1H8ZI60_9GAMM</name>
<dbReference type="SMART" id="SM00739">
    <property type="entry name" value="KOW"/>
    <property type="match status" value="1"/>
</dbReference>
<evidence type="ECO:0000256" key="1">
    <source>
        <dbReference type="ARBA" id="ARBA00010618"/>
    </source>
</evidence>
<evidence type="ECO:0000259" key="10">
    <source>
        <dbReference type="SMART" id="SM00739"/>
    </source>
</evidence>
<comment type="function">
    <text evidence="8">One of two assembly initiator proteins, it binds directly to the 5'-end of the 23S rRNA, where it nucleates assembly of the 50S subunit.</text>
</comment>
<dbReference type="Proteomes" id="UP000199496">
    <property type="component" value="Unassembled WGS sequence"/>
</dbReference>
<dbReference type="InterPro" id="IPR041988">
    <property type="entry name" value="Ribosomal_uL24_KOW"/>
</dbReference>
<dbReference type="GO" id="GO:0003735">
    <property type="term" value="F:structural constituent of ribosome"/>
    <property type="evidence" value="ECO:0007669"/>
    <property type="project" value="InterPro"/>
</dbReference>
<protein>
    <recommendedName>
        <fullName evidence="6 8">Large ribosomal subunit protein uL24</fullName>
    </recommendedName>
</protein>
<dbReference type="CDD" id="cd06089">
    <property type="entry name" value="KOW_RPL26"/>
    <property type="match status" value="1"/>
</dbReference>
<dbReference type="GO" id="GO:1990904">
    <property type="term" value="C:ribonucleoprotein complex"/>
    <property type="evidence" value="ECO:0007669"/>
    <property type="project" value="UniProtKB-KW"/>
</dbReference>
<dbReference type="SUPFAM" id="SSF50104">
    <property type="entry name" value="Translation proteins SH3-like domain"/>
    <property type="match status" value="1"/>
</dbReference>
<evidence type="ECO:0000256" key="7">
    <source>
        <dbReference type="ARBA" id="ARBA00058688"/>
    </source>
</evidence>
<dbReference type="GO" id="GO:0019843">
    <property type="term" value="F:rRNA binding"/>
    <property type="evidence" value="ECO:0007669"/>
    <property type="project" value="UniProtKB-UniRule"/>
</dbReference>
<dbReference type="Gene3D" id="2.30.30.30">
    <property type="match status" value="1"/>
</dbReference>
<keyword evidence="2 8" id="KW-0699">rRNA-binding</keyword>
<evidence type="ECO:0000256" key="4">
    <source>
        <dbReference type="ARBA" id="ARBA00022980"/>
    </source>
</evidence>
<dbReference type="InterPro" id="IPR014722">
    <property type="entry name" value="Rib_uL2_dom2"/>
</dbReference>
<dbReference type="Pfam" id="PF17136">
    <property type="entry name" value="ribosomal_L24"/>
    <property type="match status" value="1"/>
</dbReference>
<dbReference type="PANTHER" id="PTHR12903">
    <property type="entry name" value="MITOCHONDRIAL RIBOSOMAL PROTEIN L24"/>
    <property type="match status" value="1"/>
</dbReference>
<dbReference type="GO" id="GO:0005840">
    <property type="term" value="C:ribosome"/>
    <property type="evidence" value="ECO:0007669"/>
    <property type="project" value="UniProtKB-KW"/>
</dbReference>
<dbReference type="AlphaFoldDB" id="A0A1H8ZI60"/>
<dbReference type="PROSITE" id="PS01108">
    <property type="entry name" value="RIBOSOMAL_L24"/>
    <property type="match status" value="1"/>
</dbReference>
<keyword evidence="12" id="KW-1185">Reference proteome</keyword>
<dbReference type="InterPro" id="IPR005824">
    <property type="entry name" value="KOW"/>
</dbReference>
<evidence type="ECO:0000256" key="8">
    <source>
        <dbReference type="HAMAP-Rule" id="MF_01326"/>
    </source>
</evidence>
<dbReference type="GO" id="GO:0006412">
    <property type="term" value="P:translation"/>
    <property type="evidence" value="ECO:0007669"/>
    <property type="project" value="UniProtKB-UniRule"/>
</dbReference>
<reference evidence="11 12" key="1">
    <citation type="submission" date="2016-10" db="EMBL/GenBank/DDBJ databases">
        <authorList>
            <person name="de Groot N.N."/>
        </authorList>
    </citation>
    <scope>NUCLEOTIDE SEQUENCE [LARGE SCALE GENOMIC DNA]</scope>
    <source>
        <strain evidence="11 12">B7-7</strain>
    </source>
</reference>
<dbReference type="FunFam" id="2.30.30.30:FF:000004">
    <property type="entry name" value="50S ribosomal protein L24"/>
    <property type="match status" value="1"/>
</dbReference>
<comment type="similarity">
    <text evidence="1 8 9">Belongs to the universal ribosomal protein uL24 family.</text>
</comment>
<dbReference type="EMBL" id="FOFO01000002">
    <property type="protein sequence ID" value="SEP64219.1"/>
    <property type="molecule type" value="Genomic_DNA"/>
</dbReference>
<evidence type="ECO:0000256" key="6">
    <source>
        <dbReference type="ARBA" id="ARBA00035206"/>
    </source>
</evidence>